<dbReference type="SUPFAM" id="SSF161098">
    <property type="entry name" value="MetI-like"/>
    <property type="match status" value="1"/>
</dbReference>
<dbReference type="EMBL" id="FYEH01000009">
    <property type="protein sequence ID" value="SNB72388.1"/>
    <property type="molecule type" value="Genomic_DNA"/>
</dbReference>
<dbReference type="PANTHER" id="PTHR43848:SF2">
    <property type="entry name" value="PUTRESCINE TRANSPORT SYSTEM PERMEASE PROTEIN POTI"/>
    <property type="match status" value="1"/>
</dbReference>
<name>A0A212RIX8_9PROT</name>
<feature type="domain" description="ABC transmembrane type-1" evidence="9">
    <location>
        <begin position="58"/>
        <end position="247"/>
    </location>
</feature>
<evidence type="ECO:0000313" key="10">
    <source>
        <dbReference type="EMBL" id="SNB72388.1"/>
    </source>
</evidence>
<gene>
    <name evidence="10" type="ORF">SAMN07250955_10987</name>
</gene>
<comment type="similarity">
    <text evidence="2">Belongs to the binding-protein-dependent transport system permease family. CysTW subfamily.</text>
</comment>
<dbReference type="Gene3D" id="1.10.3720.10">
    <property type="entry name" value="MetI-like"/>
    <property type="match status" value="1"/>
</dbReference>
<feature type="transmembrane region" description="Helical" evidence="8">
    <location>
        <begin position="7"/>
        <end position="28"/>
    </location>
</feature>
<dbReference type="GO" id="GO:0005886">
    <property type="term" value="C:plasma membrane"/>
    <property type="evidence" value="ECO:0007669"/>
    <property type="project" value="UniProtKB-SubCell"/>
</dbReference>
<evidence type="ECO:0000256" key="5">
    <source>
        <dbReference type="ARBA" id="ARBA00022692"/>
    </source>
</evidence>
<keyword evidence="4" id="KW-1003">Cell membrane</keyword>
<proteinExistence type="inferred from homology"/>
<protein>
    <submittedName>
        <fullName evidence="10">Spermidine/putrescine transport system permease protein</fullName>
    </submittedName>
</protein>
<dbReference type="GO" id="GO:0055085">
    <property type="term" value="P:transmembrane transport"/>
    <property type="evidence" value="ECO:0007669"/>
    <property type="project" value="InterPro"/>
</dbReference>
<keyword evidence="3 8" id="KW-0813">Transport</keyword>
<dbReference type="InterPro" id="IPR051789">
    <property type="entry name" value="Bact_Polyamine_Transport"/>
</dbReference>
<feature type="transmembrane region" description="Helical" evidence="8">
    <location>
        <begin position="230"/>
        <end position="249"/>
    </location>
</feature>
<accession>A0A212RIX8</accession>
<organism evidence="10 11">
    <name type="scientific">Arboricoccus pini</name>
    <dbReference type="NCBI Taxonomy" id="1963835"/>
    <lineage>
        <taxon>Bacteria</taxon>
        <taxon>Pseudomonadati</taxon>
        <taxon>Pseudomonadota</taxon>
        <taxon>Alphaproteobacteria</taxon>
        <taxon>Geminicoccales</taxon>
        <taxon>Geminicoccaceae</taxon>
        <taxon>Arboricoccus</taxon>
    </lineage>
</organism>
<dbReference type="CDD" id="cd06261">
    <property type="entry name" value="TM_PBP2"/>
    <property type="match status" value="1"/>
</dbReference>
<evidence type="ECO:0000256" key="7">
    <source>
        <dbReference type="ARBA" id="ARBA00023136"/>
    </source>
</evidence>
<dbReference type="PROSITE" id="PS50928">
    <property type="entry name" value="ABC_TM1"/>
    <property type="match status" value="1"/>
</dbReference>
<reference evidence="10 11" key="1">
    <citation type="submission" date="2017-06" db="EMBL/GenBank/DDBJ databases">
        <authorList>
            <person name="Kim H.J."/>
            <person name="Triplett B.A."/>
        </authorList>
    </citation>
    <scope>NUCLEOTIDE SEQUENCE [LARGE SCALE GENOMIC DNA]</scope>
    <source>
        <strain evidence="10 11">B29T1</strain>
    </source>
</reference>
<dbReference type="RefSeq" id="WP_088562026.1">
    <property type="nucleotide sequence ID" value="NZ_FYEH01000009.1"/>
</dbReference>
<evidence type="ECO:0000256" key="1">
    <source>
        <dbReference type="ARBA" id="ARBA00004651"/>
    </source>
</evidence>
<evidence type="ECO:0000313" key="11">
    <source>
        <dbReference type="Proteomes" id="UP000197065"/>
    </source>
</evidence>
<evidence type="ECO:0000256" key="3">
    <source>
        <dbReference type="ARBA" id="ARBA00022448"/>
    </source>
</evidence>
<dbReference type="Proteomes" id="UP000197065">
    <property type="component" value="Unassembled WGS sequence"/>
</dbReference>
<keyword evidence="7 8" id="KW-0472">Membrane</keyword>
<dbReference type="PANTHER" id="PTHR43848">
    <property type="entry name" value="PUTRESCINE TRANSPORT SYSTEM PERMEASE PROTEIN POTI"/>
    <property type="match status" value="1"/>
</dbReference>
<feature type="transmembrane region" description="Helical" evidence="8">
    <location>
        <begin position="62"/>
        <end position="84"/>
    </location>
</feature>
<comment type="subcellular location">
    <subcellularLocation>
        <location evidence="1 8">Cell membrane</location>
        <topology evidence="1 8">Multi-pass membrane protein</topology>
    </subcellularLocation>
</comment>
<dbReference type="OrthoDB" id="9815533at2"/>
<evidence type="ECO:0000256" key="4">
    <source>
        <dbReference type="ARBA" id="ARBA00022475"/>
    </source>
</evidence>
<sequence>MTHVARAFLLGVLLFLYAPIIVMVAMAFNASPLYAMPFEFSTRWFGALAGDAVLIDSTRNSLVIAVLTAVIATILGTAASLALERKRFMGRAILRILLLPPIAIPWIISGTAMLLFFFWTGIGRGFHAMLIGHVALAIPYVVLVVGTGLKNVRVDLEEAAQSLGSTPLHAFFAVTLPLLAPSIAAAALFAFAVSLDQFVISYFLATPGYSTLPVQIYTAIRKGFTPEINAISALLLGFSMLAILAFVCLSKAGGTLERR</sequence>
<keyword evidence="5 8" id="KW-0812">Transmembrane</keyword>
<dbReference type="InterPro" id="IPR035906">
    <property type="entry name" value="MetI-like_sf"/>
</dbReference>
<keyword evidence="11" id="KW-1185">Reference proteome</keyword>
<evidence type="ECO:0000256" key="6">
    <source>
        <dbReference type="ARBA" id="ARBA00022989"/>
    </source>
</evidence>
<dbReference type="InterPro" id="IPR000515">
    <property type="entry name" value="MetI-like"/>
</dbReference>
<evidence type="ECO:0000256" key="8">
    <source>
        <dbReference type="RuleBase" id="RU363032"/>
    </source>
</evidence>
<keyword evidence="6 8" id="KW-1133">Transmembrane helix</keyword>
<dbReference type="Pfam" id="PF00528">
    <property type="entry name" value="BPD_transp_1"/>
    <property type="match status" value="1"/>
</dbReference>
<evidence type="ECO:0000259" key="9">
    <source>
        <dbReference type="PROSITE" id="PS50928"/>
    </source>
</evidence>
<feature type="transmembrane region" description="Helical" evidence="8">
    <location>
        <begin position="170"/>
        <end position="193"/>
    </location>
</feature>
<feature type="transmembrane region" description="Helical" evidence="8">
    <location>
        <begin position="125"/>
        <end position="149"/>
    </location>
</feature>
<dbReference type="AlphaFoldDB" id="A0A212RIX8"/>
<feature type="transmembrane region" description="Helical" evidence="8">
    <location>
        <begin position="96"/>
        <end position="119"/>
    </location>
</feature>
<evidence type="ECO:0000256" key="2">
    <source>
        <dbReference type="ARBA" id="ARBA00007069"/>
    </source>
</evidence>